<protein>
    <submittedName>
        <fullName evidence="1">Cytochrome P450</fullName>
    </submittedName>
</protein>
<reference evidence="1" key="1">
    <citation type="submission" date="2019-10" db="EMBL/GenBank/DDBJ databases">
        <authorList>
            <consortium name="DOE Joint Genome Institute"/>
            <person name="Kuo A."/>
            <person name="Miyauchi S."/>
            <person name="Kiss E."/>
            <person name="Drula E."/>
            <person name="Kohler A."/>
            <person name="Sanchez-Garcia M."/>
            <person name="Andreopoulos B."/>
            <person name="Barry K.W."/>
            <person name="Bonito G."/>
            <person name="Buee M."/>
            <person name="Carver A."/>
            <person name="Chen C."/>
            <person name="Cichocki N."/>
            <person name="Clum A."/>
            <person name="Culley D."/>
            <person name="Crous P.W."/>
            <person name="Fauchery L."/>
            <person name="Girlanda M."/>
            <person name="Hayes R."/>
            <person name="Keri Z."/>
            <person name="Labutti K."/>
            <person name="Lipzen A."/>
            <person name="Lombard V."/>
            <person name="Magnuson J."/>
            <person name="Maillard F."/>
            <person name="Morin E."/>
            <person name="Murat C."/>
            <person name="Nolan M."/>
            <person name="Ohm R."/>
            <person name="Pangilinan J."/>
            <person name="Pereira M."/>
            <person name="Perotto S."/>
            <person name="Peter M."/>
            <person name="Riley R."/>
            <person name="Sitrit Y."/>
            <person name="Stielow B."/>
            <person name="Szollosi G."/>
            <person name="Zifcakova L."/>
            <person name="Stursova M."/>
            <person name="Spatafora J.W."/>
            <person name="Tedersoo L."/>
            <person name="Vaario L.-M."/>
            <person name="Yamada A."/>
            <person name="Yan M."/>
            <person name="Wang P."/>
            <person name="Xu J."/>
            <person name="Bruns T."/>
            <person name="Baldrian P."/>
            <person name="Vilgalys R."/>
            <person name="Henrissat B."/>
            <person name="Grigoriev I.V."/>
            <person name="Hibbett D."/>
            <person name="Nagy L.G."/>
            <person name="Martin F.M."/>
        </authorList>
    </citation>
    <scope>NUCLEOTIDE SEQUENCE</scope>
    <source>
        <strain evidence="1">P2</strain>
    </source>
</reference>
<evidence type="ECO:0000313" key="2">
    <source>
        <dbReference type="Proteomes" id="UP000886501"/>
    </source>
</evidence>
<dbReference type="EMBL" id="MU118343">
    <property type="protein sequence ID" value="KAF9642831.1"/>
    <property type="molecule type" value="Genomic_DNA"/>
</dbReference>
<reference evidence="1" key="2">
    <citation type="journal article" date="2020" name="Nat. Commun.">
        <title>Large-scale genome sequencing of mycorrhizal fungi provides insights into the early evolution of symbiotic traits.</title>
        <authorList>
            <person name="Miyauchi S."/>
            <person name="Kiss E."/>
            <person name="Kuo A."/>
            <person name="Drula E."/>
            <person name="Kohler A."/>
            <person name="Sanchez-Garcia M."/>
            <person name="Morin E."/>
            <person name="Andreopoulos B."/>
            <person name="Barry K.W."/>
            <person name="Bonito G."/>
            <person name="Buee M."/>
            <person name="Carver A."/>
            <person name="Chen C."/>
            <person name="Cichocki N."/>
            <person name="Clum A."/>
            <person name="Culley D."/>
            <person name="Crous P.W."/>
            <person name="Fauchery L."/>
            <person name="Girlanda M."/>
            <person name="Hayes R.D."/>
            <person name="Keri Z."/>
            <person name="LaButti K."/>
            <person name="Lipzen A."/>
            <person name="Lombard V."/>
            <person name="Magnuson J."/>
            <person name="Maillard F."/>
            <person name="Murat C."/>
            <person name="Nolan M."/>
            <person name="Ohm R.A."/>
            <person name="Pangilinan J."/>
            <person name="Pereira M.F."/>
            <person name="Perotto S."/>
            <person name="Peter M."/>
            <person name="Pfister S."/>
            <person name="Riley R."/>
            <person name="Sitrit Y."/>
            <person name="Stielow J.B."/>
            <person name="Szollosi G."/>
            <person name="Zifcakova L."/>
            <person name="Stursova M."/>
            <person name="Spatafora J.W."/>
            <person name="Tedersoo L."/>
            <person name="Vaario L.M."/>
            <person name="Yamada A."/>
            <person name="Yan M."/>
            <person name="Wang P."/>
            <person name="Xu J."/>
            <person name="Bruns T."/>
            <person name="Baldrian P."/>
            <person name="Vilgalys R."/>
            <person name="Dunand C."/>
            <person name="Henrissat B."/>
            <person name="Grigoriev I.V."/>
            <person name="Hibbett D."/>
            <person name="Nagy L.G."/>
            <person name="Martin F.M."/>
        </authorList>
    </citation>
    <scope>NUCLEOTIDE SEQUENCE</scope>
    <source>
        <strain evidence="1">P2</strain>
    </source>
</reference>
<gene>
    <name evidence="1" type="ORF">BDM02DRAFT_3124112</name>
</gene>
<sequence>MSLDVQLQPLWSNPKLFLTGLVVLAAIVQTLYKKRKRASENRAPMVSHLIPWVGSALEIGRNVDAFFDRAQRKYGDVFAVKAFGRNTTCVVSPSLISEIYRNPQKYDFGHYRVTLTIGCFAIPASLMKSDLLSKVLRPAQHRHLSPTGIGPAIESHTTAVWDLLEKEGSRFAGVSTPLRDFVLPVLYQSSAYAFFGRSCPVLELYQAFNDFDSDFHLLLTGVPRVFLRKYTEGLATMNRLFEKYFNGPHEEASEYVLESERVIRDQGYDSKAVGAYFVCFFFALMTNARNAGYWMIVLNLGREEGVQPLVDEIDEAVTSWKHQNPGQKIEDHLYEFFSTAELPLLTSAIQETLRYASSAMSIRRVTEPVEPGGYRFDEGDEIACMTRSVHMDEEIHENALEYDPRRYMNQKTFSKNGKIVTNHSMPWGGGVSMCTGRHFATRALKSFMVFLLIQYTLEIDSKSSERPTFVLERVGTGVMHPRGDLRVILHARK</sequence>
<organism evidence="1 2">
    <name type="scientific">Thelephora ganbajun</name>
    <name type="common">Ganba fungus</name>
    <dbReference type="NCBI Taxonomy" id="370292"/>
    <lineage>
        <taxon>Eukaryota</taxon>
        <taxon>Fungi</taxon>
        <taxon>Dikarya</taxon>
        <taxon>Basidiomycota</taxon>
        <taxon>Agaricomycotina</taxon>
        <taxon>Agaricomycetes</taxon>
        <taxon>Thelephorales</taxon>
        <taxon>Thelephoraceae</taxon>
        <taxon>Thelephora</taxon>
    </lineage>
</organism>
<comment type="caution">
    <text evidence="1">The sequence shown here is derived from an EMBL/GenBank/DDBJ whole genome shotgun (WGS) entry which is preliminary data.</text>
</comment>
<keyword evidence="2" id="KW-1185">Reference proteome</keyword>
<proteinExistence type="predicted"/>
<accession>A0ACB6YZI9</accession>
<name>A0ACB6YZI9_THEGA</name>
<dbReference type="Proteomes" id="UP000886501">
    <property type="component" value="Unassembled WGS sequence"/>
</dbReference>
<evidence type="ECO:0000313" key="1">
    <source>
        <dbReference type="EMBL" id="KAF9642831.1"/>
    </source>
</evidence>